<gene>
    <name evidence="2" type="ORF">EUBSIR_02122</name>
</gene>
<reference evidence="2" key="2">
    <citation type="submission" date="2014-06" db="EMBL/GenBank/DDBJ databases">
        <title>Draft genome sequence of Eubacterium siraeum (DSM 15702).</title>
        <authorList>
            <person name="Sudarsanam P."/>
            <person name="Ley R."/>
            <person name="Guruge J."/>
            <person name="Turnbaugh P.J."/>
            <person name="Mahowald M."/>
            <person name="Liep D."/>
            <person name="Gordon J."/>
        </authorList>
    </citation>
    <scope>NUCLEOTIDE SEQUENCE</scope>
    <source>
        <strain evidence="2">DSM 15702</strain>
    </source>
</reference>
<proteinExistence type="predicted"/>
<dbReference type="EMBL" id="ABCA03000052">
    <property type="protein sequence ID" value="EDR99981.1"/>
    <property type="molecule type" value="Genomic_DNA"/>
</dbReference>
<protein>
    <submittedName>
        <fullName evidence="2">Uncharacterized protein</fullName>
    </submittedName>
</protein>
<keyword evidence="1" id="KW-0472">Membrane</keyword>
<feature type="transmembrane region" description="Helical" evidence="1">
    <location>
        <begin position="33"/>
        <end position="56"/>
    </location>
</feature>
<accession>B0MQK6</accession>
<comment type="caution">
    <text evidence="2">The sequence shown here is derived from an EMBL/GenBank/DDBJ whole genome shotgun (WGS) entry which is preliminary data.</text>
</comment>
<keyword evidence="1" id="KW-0812">Transmembrane</keyword>
<keyword evidence="3" id="KW-1185">Reference proteome</keyword>
<sequence>MRVQQKPPCITERFCLNNREVYMKTFVVLRRSVYRAAVAVLPAPVMLTVLVGTIFFKPKPIG</sequence>
<keyword evidence="1" id="KW-1133">Transmembrane helix</keyword>
<organism evidence="2 3">
    <name type="scientific">[Eubacterium] siraeum DSM 15702</name>
    <dbReference type="NCBI Taxonomy" id="428128"/>
    <lineage>
        <taxon>Bacteria</taxon>
        <taxon>Bacillati</taxon>
        <taxon>Bacillota</taxon>
        <taxon>Clostridia</taxon>
        <taxon>Eubacteriales</taxon>
        <taxon>Oscillospiraceae</taxon>
        <taxon>Oscillospiraceae incertae sedis</taxon>
    </lineage>
</organism>
<name>B0MQK6_9FIRM</name>
<evidence type="ECO:0000313" key="2">
    <source>
        <dbReference type="EMBL" id="EDR99981.1"/>
    </source>
</evidence>
<dbReference type="Proteomes" id="UP000005326">
    <property type="component" value="Unassembled WGS sequence"/>
</dbReference>
<evidence type="ECO:0000256" key="1">
    <source>
        <dbReference type="SAM" id="Phobius"/>
    </source>
</evidence>
<reference evidence="2" key="1">
    <citation type="submission" date="2007-10" db="EMBL/GenBank/DDBJ databases">
        <authorList>
            <person name="Fulton L."/>
            <person name="Clifton S."/>
            <person name="Fulton B."/>
            <person name="Xu J."/>
            <person name="Minx P."/>
            <person name="Pepin K.H."/>
            <person name="Johnson M."/>
            <person name="Thiruvilangam P."/>
            <person name="Bhonagiri V."/>
            <person name="Nash W.E."/>
            <person name="Mardis E.R."/>
            <person name="Wilson R.K."/>
        </authorList>
    </citation>
    <scope>NUCLEOTIDE SEQUENCE [LARGE SCALE GENOMIC DNA]</scope>
    <source>
        <strain evidence="2">DSM 15702</strain>
    </source>
</reference>
<evidence type="ECO:0000313" key="3">
    <source>
        <dbReference type="Proteomes" id="UP000005326"/>
    </source>
</evidence>
<dbReference type="AlphaFoldDB" id="B0MQK6"/>